<feature type="region of interest" description="Disordered" evidence="1">
    <location>
        <begin position="95"/>
        <end position="123"/>
    </location>
</feature>
<keyword evidence="3" id="KW-0812">Transmembrane</keyword>
<proteinExistence type="predicted"/>
<evidence type="ECO:0000256" key="1">
    <source>
        <dbReference type="SAM" id="MobiDB-lite"/>
    </source>
</evidence>
<reference evidence="3 5" key="2">
    <citation type="journal article" date="2014" name="BMC Genomics">
        <title>An improved genome release (version Mt4.0) for the model legume Medicago truncatula.</title>
        <authorList>
            <person name="Tang H."/>
            <person name="Krishnakumar V."/>
            <person name="Bidwell S."/>
            <person name="Rosen B."/>
            <person name="Chan A."/>
            <person name="Zhou S."/>
            <person name="Gentzbittel L."/>
            <person name="Childs K.L."/>
            <person name="Yandell M."/>
            <person name="Gundlach H."/>
            <person name="Mayer K.F."/>
            <person name="Schwartz D.C."/>
            <person name="Town C.D."/>
        </authorList>
    </citation>
    <scope>GENOME REANNOTATION</scope>
    <source>
        <strain evidence="3">A17</strain>
        <strain evidence="4 5">cv. Jemalong A17</strain>
    </source>
</reference>
<dbReference type="AlphaFoldDB" id="A0A072VLL0"/>
<name>A0A072VLL0_MEDTR</name>
<evidence type="ECO:0000313" key="3">
    <source>
        <dbReference type="EMBL" id="KEH39045.1"/>
    </source>
</evidence>
<evidence type="ECO:0000313" key="4">
    <source>
        <dbReference type="EnsemblPlants" id="KEH39045"/>
    </source>
</evidence>
<accession>A0A072VLL0</accession>
<reference evidence="4" key="3">
    <citation type="submission" date="2015-04" db="UniProtKB">
        <authorList>
            <consortium name="EnsemblPlants"/>
        </authorList>
    </citation>
    <scope>IDENTIFICATION</scope>
    <source>
        <strain evidence="4">cv. Jemalong A17</strain>
    </source>
</reference>
<feature type="compositionally biased region" description="Basic and acidic residues" evidence="1">
    <location>
        <begin position="95"/>
        <end position="108"/>
    </location>
</feature>
<evidence type="ECO:0000256" key="2">
    <source>
        <dbReference type="SAM" id="SignalP"/>
    </source>
</evidence>
<keyword evidence="5" id="KW-1185">Reference proteome</keyword>
<keyword evidence="3" id="KW-0472">Membrane</keyword>
<keyword evidence="2" id="KW-0732">Signal</keyword>
<dbReference type="EMBL" id="CM001218">
    <property type="protein sequence ID" value="KEH39045.1"/>
    <property type="molecule type" value="Genomic_DNA"/>
</dbReference>
<gene>
    <name evidence="3" type="ordered locus">MTR_2g089895</name>
</gene>
<dbReference type="Proteomes" id="UP000002051">
    <property type="component" value="Chromosome 2"/>
</dbReference>
<protein>
    <submittedName>
        <fullName evidence="3">Transmembrane protein, putative</fullName>
    </submittedName>
</protein>
<sequence length="207" mass="23214">MVNKFVHGLVLFAQFLLGFVSMASTSSASLTPTAKGYFKPIHHESTDIGWPWSSYKDERITRAKKKHQLRIKGEVKPCEKTPEDVKILLKNHFDGKQAAKDASSRPAKELPMQTPANAPAPRKHLHDELGNLAELSPMQISFAILTTGEFSTTKREILEVLEIGNRGAILSGLARFSDQNEGLVLPQKSWYDFWWRGAIFQNRGAIL</sequence>
<feature type="chain" id="PRO_5014500807" evidence="2">
    <location>
        <begin position="29"/>
        <end position="207"/>
    </location>
</feature>
<dbReference type="EnsemblPlants" id="KEH39045">
    <property type="protein sequence ID" value="KEH39045"/>
    <property type="gene ID" value="MTR_2g089895"/>
</dbReference>
<feature type="signal peptide" evidence="2">
    <location>
        <begin position="1"/>
        <end position="28"/>
    </location>
</feature>
<reference evidence="3 5" key="1">
    <citation type="journal article" date="2011" name="Nature">
        <title>The Medicago genome provides insight into the evolution of rhizobial symbioses.</title>
        <authorList>
            <person name="Young N.D."/>
            <person name="Debelle F."/>
            <person name="Oldroyd G.E."/>
            <person name="Geurts R."/>
            <person name="Cannon S.B."/>
            <person name="Udvardi M.K."/>
            <person name="Benedito V.A."/>
            <person name="Mayer K.F."/>
            <person name="Gouzy J."/>
            <person name="Schoof H."/>
            <person name="Van de Peer Y."/>
            <person name="Proost S."/>
            <person name="Cook D.R."/>
            <person name="Meyers B.C."/>
            <person name="Spannagl M."/>
            <person name="Cheung F."/>
            <person name="De Mita S."/>
            <person name="Krishnakumar V."/>
            <person name="Gundlach H."/>
            <person name="Zhou S."/>
            <person name="Mudge J."/>
            <person name="Bharti A.K."/>
            <person name="Murray J.D."/>
            <person name="Naoumkina M.A."/>
            <person name="Rosen B."/>
            <person name="Silverstein K.A."/>
            <person name="Tang H."/>
            <person name="Rombauts S."/>
            <person name="Zhao P.X."/>
            <person name="Zhou P."/>
            <person name="Barbe V."/>
            <person name="Bardou P."/>
            <person name="Bechner M."/>
            <person name="Bellec A."/>
            <person name="Berger A."/>
            <person name="Berges H."/>
            <person name="Bidwell S."/>
            <person name="Bisseling T."/>
            <person name="Choisne N."/>
            <person name="Couloux A."/>
            <person name="Denny R."/>
            <person name="Deshpande S."/>
            <person name="Dai X."/>
            <person name="Doyle J.J."/>
            <person name="Dudez A.M."/>
            <person name="Farmer A.D."/>
            <person name="Fouteau S."/>
            <person name="Franken C."/>
            <person name="Gibelin C."/>
            <person name="Gish J."/>
            <person name="Goldstein S."/>
            <person name="Gonzalez A.J."/>
            <person name="Green P.J."/>
            <person name="Hallab A."/>
            <person name="Hartog M."/>
            <person name="Hua A."/>
            <person name="Humphray S.J."/>
            <person name="Jeong D.H."/>
            <person name="Jing Y."/>
            <person name="Jocker A."/>
            <person name="Kenton S.M."/>
            <person name="Kim D.J."/>
            <person name="Klee K."/>
            <person name="Lai H."/>
            <person name="Lang C."/>
            <person name="Lin S."/>
            <person name="Macmil S.L."/>
            <person name="Magdelenat G."/>
            <person name="Matthews L."/>
            <person name="McCorrison J."/>
            <person name="Monaghan E.L."/>
            <person name="Mun J.H."/>
            <person name="Najar F.Z."/>
            <person name="Nicholson C."/>
            <person name="Noirot C."/>
            <person name="O'Bleness M."/>
            <person name="Paule C.R."/>
            <person name="Poulain J."/>
            <person name="Prion F."/>
            <person name="Qin B."/>
            <person name="Qu C."/>
            <person name="Retzel E.F."/>
            <person name="Riddle C."/>
            <person name="Sallet E."/>
            <person name="Samain S."/>
            <person name="Samson N."/>
            <person name="Sanders I."/>
            <person name="Saurat O."/>
            <person name="Scarpelli C."/>
            <person name="Schiex T."/>
            <person name="Segurens B."/>
            <person name="Severin A.J."/>
            <person name="Sherrier D.J."/>
            <person name="Shi R."/>
            <person name="Sims S."/>
            <person name="Singer S.R."/>
            <person name="Sinharoy S."/>
            <person name="Sterck L."/>
            <person name="Viollet A."/>
            <person name="Wang B.B."/>
            <person name="Wang K."/>
            <person name="Wang M."/>
            <person name="Wang X."/>
            <person name="Warfsmann J."/>
            <person name="Weissenbach J."/>
            <person name="White D.D."/>
            <person name="White J.D."/>
            <person name="Wiley G.B."/>
            <person name="Wincker P."/>
            <person name="Xing Y."/>
            <person name="Yang L."/>
            <person name="Yao Z."/>
            <person name="Ying F."/>
            <person name="Zhai J."/>
            <person name="Zhou L."/>
            <person name="Zuber A."/>
            <person name="Denarie J."/>
            <person name="Dixon R.A."/>
            <person name="May G.D."/>
            <person name="Schwartz D.C."/>
            <person name="Rogers J."/>
            <person name="Quetier F."/>
            <person name="Town C.D."/>
            <person name="Roe B.A."/>
        </authorList>
    </citation>
    <scope>NUCLEOTIDE SEQUENCE [LARGE SCALE GENOMIC DNA]</scope>
    <source>
        <strain evidence="3">A17</strain>
        <strain evidence="4 5">cv. Jemalong A17</strain>
    </source>
</reference>
<evidence type="ECO:0000313" key="5">
    <source>
        <dbReference type="Proteomes" id="UP000002051"/>
    </source>
</evidence>
<dbReference type="HOGENOM" id="CLU_1328099_0_0_1"/>
<organism evidence="3 5">
    <name type="scientific">Medicago truncatula</name>
    <name type="common">Barrel medic</name>
    <name type="synonym">Medicago tribuloides</name>
    <dbReference type="NCBI Taxonomy" id="3880"/>
    <lineage>
        <taxon>Eukaryota</taxon>
        <taxon>Viridiplantae</taxon>
        <taxon>Streptophyta</taxon>
        <taxon>Embryophyta</taxon>
        <taxon>Tracheophyta</taxon>
        <taxon>Spermatophyta</taxon>
        <taxon>Magnoliopsida</taxon>
        <taxon>eudicotyledons</taxon>
        <taxon>Gunneridae</taxon>
        <taxon>Pentapetalae</taxon>
        <taxon>rosids</taxon>
        <taxon>fabids</taxon>
        <taxon>Fabales</taxon>
        <taxon>Fabaceae</taxon>
        <taxon>Papilionoideae</taxon>
        <taxon>50 kb inversion clade</taxon>
        <taxon>NPAAA clade</taxon>
        <taxon>Hologalegina</taxon>
        <taxon>IRL clade</taxon>
        <taxon>Trifolieae</taxon>
        <taxon>Medicago</taxon>
    </lineage>
</organism>